<dbReference type="Gene3D" id="1.10.10.10">
    <property type="entry name" value="Winged helix-like DNA-binding domain superfamily/Winged helix DNA-binding domain"/>
    <property type="match status" value="1"/>
</dbReference>
<accession>A0A4Y9SNH3</accession>
<protein>
    <submittedName>
        <fullName evidence="6">LysR family transcriptional regulator</fullName>
    </submittedName>
</protein>
<dbReference type="Pfam" id="PF00126">
    <property type="entry name" value="HTH_1"/>
    <property type="match status" value="1"/>
</dbReference>
<dbReference type="PROSITE" id="PS50931">
    <property type="entry name" value="HTH_LYSR"/>
    <property type="match status" value="1"/>
</dbReference>
<dbReference type="CDD" id="cd08414">
    <property type="entry name" value="PBP2_LTTR_aromatics_like"/>
    <property type="match status" value="1"/>
</dbReference>
<evidence type="ECO:0000313" key="6">
    <source>
        <dbReference type="EMBL" id="TFW26292.1"/>
    </source>
</evidence>
<dbReference type="SUPFAM" id="SSF53850">
    <property type="entry name" value="Periplasmic binding protein-like II"/>
    <property type="match status" value="1"/>
</dbReference>
<dbReference type="AlphaFoldDB" id="A0A4Y9SNH3"/>
<sequence length="340" mass="37015">MRAAAPASRCASTARRPRLRSNMAGLHSALGVKKMKAAELRTYQNFLLLAQELHFGRAADLAAITQPALSQQIARLEDSLGVKLFDRDPRQLALTPAGRVFRDGIAKIISNLEQLNQQTMAVAGGEDVSLSIGITEYANLPLIPTALIRLQQFYPASRLMRQEVRCLHHGTALMRAQIDVGVGVVLGPPPPEMPHGADVSSKWLAQSPWRLLVPATHRWAGERALPLSSLAEERIIIFARDVNPPVYDGIMDSCRLAGVTPNIVFETAQGLFGIQLARNGLGLMLGTAFVLGEPPPGMATVLVEGLPPLAIVASWRSDECRPIVRRFLELLCSEGDAYRE</sequence>
<dbReference type="InterPro" id="IPR036390">
    <property type="entry name" value="WH_DNA-bd_sf"/>
</dbReference>
<dbReference type="Proteomes" id="UP000297729">
    <property type="component" value="Unassembled WGS sequence"/>
</dbReference>
<dbReference type="PANTHER" id="PTHR30346:SF30">
    <property type="entry name" value="SMALL NEUTRAL PROTEASE REGULATORY PROTEIN"/>
    <property type="match status" value="1"/>
</dbReference>
<comment type="similarity">
    <text evidence="1">Belongs to the LysR transcriptional regulatory family.</text>
</comment>
<comment type="caution">
    <text evidence="6">The sequence shown here is derived from an EMBL/GenBank/DDBJ whole genome shotgun (WGS) entry which is preliminary data.</text>
</comment>
<dbReference type="PANTHER" id="PTHR30346">
    <property type="entry name" value="TRANSCRIPTIONAL DUAL REGULATOR HCAR-RELATED"/>
    <property type="match status" value="1"/>
</dbReference>
<dbReference type="OrthoDB" id="8987936at2"/>
<gene>
    <name evidence="6" type="ORF">E4L98_08615</name>
</gene>
<evidence type="ECO:0000313" key="7">
    <source>
        <dbReference type="Proteomes" id="UP000297729"/>
    </source>
</evidence>
<keyword evidence="7" id="KW-1185">Reference proteome</keyword>
<dbReference type="InterPro" id="IPR005119">
    <property type="entry name" value="LysR_subst-bd"/>
</dbReference>
<dbReference type="GO" id="GO:0003677">
    <property type="term" value="F:DNA binding"/>
    <property type="evidence" value="ECO:0007669"/>
    <property type="project" value="UniProtKB-KW"/>
</dbReference>
<dbReference type="SUPFAM" id="SSF46785">
    <property type="entry name" value="Winged helix' DNA-binding domain"/>
    <property type="match status" value="1"/>
</dbReference>
<dbReference type="GO" id="GO:0003700">
    <property type="term" value="F:DNA-binding transcription factor activity"/>
    <property type="evidence" value="ECO:0007669"/>
    <property type="project" value="InterPro"/>
</dbReference>
<reference evidence="6 7" key="1">
    <citation type="submission" date="2019-03" db="EMBL/GenBank/DDBJ databases">
        <title>Draft Genome Sequence of Duganella callidus sp. nov., a Novel Duganella Species Isolated from Cultivated Soil.</title>
        <authorList>
            <person name="Raths R."/>
            <person name="Peta V."/>
            <person name="Bucking H."/>
        </authorList>
    </citation>
    <scope>NUCLEOTIDE SEQUENCE [LARGE SCALE GENOMIC DNA]</scope>
    <source>
        <strain evidence="6 7">DN04</strain>
    </source>
</reference>
<dbReference type="FunFam" id="1.10.10.10:FF:000001">
    <property type="entry name" value="LysR family transcriptional regulator"/>
    <property type="match status" value="1"/>
</dbReference>
<evidence type="ECO:0000256" key="3">
    <source>
        <dbReference type="ARBA" id="ARBA00023125"/>
    </source>
</evidence>
<keyword evidence="4" id="KW-0804">Transcription</keyword>
<dbReference type="PRINTS" id="PR00039">
    <property type="entry name" value="HTHLYSR"/>
</dbReference>
<keyword evidence="2" id="KW-0805">Transcription regulation</keyword>
<dbReference type="InterPro" id="IPR036388">
    <property type="entry name" value="WH-like_DNA-bd_sf"/>
</dbReference>
<keyword evidence="3" id="KW-0238">DNA-binding</keyword>
<evidence type="ECO:0000259" key="5">
    <source>
        <dbReference type="PROSITE" id="PS50931"/>
    </source>
</evidence>
<dbReference type="EMBL" id="SPVG01000080">
    <property type="protein sequence ID" value="TFW26292.1"/>
    <property type="molecule type" value="Genomic_DNA"/>
</dbReference>
<organism evidence="6 7">
    <name type="scientific">Duganella callida</name>
    <dbReference type="NCBI Taxonomy" id="2561932"/>
    <lineage>
        <taxon>Bacteria</taxon>
        <taxon>Pseudomonadati</taxon>
        <taxon>Pseudomonadota</taxon>
        <taxon>Betaproteobacteria</taxon>
        <taxon>Burkholderiales</taxon>
        <taxon>Oxalobacteraceae</taxon>
        <taxon>Telluria group</taxon>
        <taxon>Duganella</taxon>
    </lineage>
</organism>
<proteinExistence type="inferred from homology"/>
<feature type="domain" description="HTH lysR-type" evidence="5">
    <location>
        <begin position="46"/>
        <end position="95"/>
    </location>
</feature>
<evidence type="ECO:0000256" key="2">
    <source>
        <dbReference type="ARBA" id="ARBA00023015"/>
    </source>
</evidence>
<evidence type="ECO:0000256" key="1">
    <source>
        <dbReference type="ARBA" id="ARBA00009437"/>
    </source>
</evidence>
<dbReference type="GO" id="GO:0032993">
    <property type="term" value="C:protein-DNA complex"/>
    <property type="evidence" value="ECO:0007669"/>
    <property type="project" value="TreeGrafter"/>
</dbReference>
<dbReference type="Gene3D" id="3.40.190.10">
    <property type="entry name" value="Periplasmic binding protein-like II"/>
    <property type="match status" value="2"/>
</dbReference>
<dbReference type="InterPro" id="IPR000847">
    <property type="entry name" value="LysR_HTH_N"/>
</dbReference>
<name>A0A4Y9SNH3_9BURK</name>
<evidence type="ECO:0000256" key="4">
    <source>
        <dbReference type="ARBA" id="ARBA00023163"/>
    </source>
</evidence>
<dbReference type="Pfam" id="PF03466">
    <property type="entry name" value="LysR_substrate"/>
    <property type="match status" value="1"/>
</dbReference>